<dbReference type="OrthoDB" id="406740at2759"/>
<reference evidence="3" key="2">
    <citation type="submission" date="2024-04" db="EMBL/GenBank/DDBJ databases">
        <authorList>
            <person name="Chen Y."/>
            <person name="Shah S."/>
            <person name="Dougan E. K."/>
            <person name="Thang M."/>
            <person name="Chan C."/>
        </authorList>
    </citation>
    <scope>NUCLEOTIDE SEQUENCE [LARGE SCALE GENOMIC DNA]</scope>
</reference>
<keyword evidence="5" id="KW-1185">Reference proteome</keyword>
<organism evidence="2">
    <name type="scientific">Cladocopium goreaui</name>
    <dbReference type="NCBI Taxonomy" id="2562237"/>
    <lineage>
        <taxon>Eukaryota</taxon>
        <taxon>Sar</taxon>
        <taxon>Alveolata</taxon>
        <taxon>Dinophyceae</taxon>
        <taxon>Suessiales</taxon>
        <taxon>Symbiodiniaceae</taxon>
        <taxon>Cladocopium</taxon>
    </lineage>
</organism>
<evidence type="ECO:0000313" key="5">
    <source>
        <dbReference type="Proteomes" id="UP001152797"/>
    </source>
</evidence>
<protein>
    <submittedName>
        <fullName evidence="4">Integrase catalytic domain-containing protein</fullName>
    </submittedName>
</protein>
<feature type="compositionally biased region" description="Acidic residues" evidence="1">
    <location>
        <begin position="101"/>
        <end position="119"/>
    </location>
</feature>
<comment type="caution">
    <text evidence="2">The sequence shown here is derived from an EMBL/GenBank/DDBJ whole genome shotgun (WGS) entry which is preliminary data.</text>
</comment>
<evidence type="ECO:0000313" key="3">
    <source>
        <dbReference type="EMBL" id="CAL1132804.1"/>
    </source>
</evidence>
<dbReference type="EMBL" id="CAMXCT010000484">
    <property type="protein sequence ID" value="CAI3979429.1"/>
    <property type="molecule type" value="Genomic_DNA"/>
</dbReference>
<feature type="compositionally biased region" description="Polar residues" evidence="1">
    <location>
        <begin position="69"/>
        <end position="78"/>
    </location>
</feature>
<feature type="region of interest" description="Disordered" evidence="1">
    <location>
        <begin position="1"/>
        <end position="141"/>
    </location>
</feature>
<proteinExistence type="predicted"/>
<dbReference type="EMBL" id="CAMXCT030000484">
    <property type="protein sequence ID" value="CAL4766741.1"/>
    <property type="molecule type" value="Genomic_DNA"/>
</dbReference>
<sequence length="477" mass="53465">MSYEALVRARQDAEATDDPTQWRSIADLLPSRSYEDLSDQVPGENECEDPELPDIPDPSSELKPKFRFNSKTTPQPENMETLDEFHQRRPAAQFQHAPEVNEYDDDEMYEPESPLDAEPPDPAPLHEPPAVANEQPEKKQKVEEFSYVASVSEDGVHRAPGEHEMLWLYQAIAEEDHQWDCFQTVLASDMEALTMEFDLDFPSNRSETVLFRTGLLPMCTWQLAVRQRPSELKFFKLKTAKSWKDVVVITLSDQAHNNRPGGDSTGGLVTMMAGPEAKGGHVCPMVLLSWKSCKLKRKAISSNDAEVQAALEEQQVRNTSCILGTDSIDSRGGYDAVLVNESPMLGLSNVRAALQALQLRESLIRTNCHLRWLASDYDVGDALTKKRPCCRIGLQKSLKTRLWCVAFDPTFTAARKNAQRGKSAISAIDSKRSQCDLCFWSDATDSHPALLSDCDARFHGSRNGFLVFMRPDPAMAN</sequence>
<name>A0A9P1FJG4_9DINO</name>
<accession>A0A9P1FJG4</accession>
<evidence type="ECO:0000313" key="4">
    <source>
        <dbReference type="EMBL" id="CAL4766741.1"/>
    </source>
</evidence>
<dbReference type="AlphaFoldDB" id="A0A9P1FJG4"/>
<reference evidence="2" key="1">
    <citation type="submission" date="2022-10" db="EMBL/GenBank/DDBJ databases">
        <authorList>
            <person name="Chen Y."/>
            <person name="Dougan E. K."/>
            <person name="Chan C."/>
            <person name="Rhodes N."/>
            <person name="Thang M."/>
        </authorList>
    </citation>
    <scope>NUCLEOTIDE SEQUENCE</scope>
</reference>
<dbReference type="EMBL" id="CAMXCT020000484">
    <property type="protein sequence ID" value="CAL1132804.1"/>
    <property type="molecule type" value="Genomic_DNA"/>
</dbReference>
<dbReference type="Proteomes" id="UP001152797">
    <property type="component" value="Unassembled WGS sequence"/>
</dbReference>
<evidence type="ECO:0000256" key="1">
    <source>
        <dbReference type="SAM" id="MobiDB-lite"/>
    </source>
</evidence>
<evidence type="ECO:0000313" key="2">
    <source>
        <dbReference type="EMBL" id="CAI3979429.1"/>
    </source>
</evidence>
<gene>
    <name evidence="2" type="ORF">C1SCF055_LOCUS7380</name>
</gene>
<feature type="compositionally biased region" description="Acidic residues" evidence="1">
    <location>
        <begin position="45"/>
        <end position="54"/>
    </location>
</feature>